<evidence type="ECO:0000313" key="8">
    <source>
        <dbReference type="Proteomes" id="UP000663879"/>
    </source>
</evidence>
<sequence>MELLGEDLDLREERHKQPIKKNFPIKIKSSNNLICPTSNNINLVNNAQSVNKQTFFHLNTKDNPGVSLKSNETINSNQDVGYLNDFNQRNHYVSSLNWTLDIDTSSKKILDQKMDYCIICKLPILVYGRFLPCKHVICFQCASQISVKTCMRESCQENIERIEKVIAGRIFVCSYELDNTLKSHFLHQPELSQKNQCGRSYMSQRDLDAHISHRHNVNFNLME</sequence>
<dbReference type="SUPFAM" id="SSF57850">
    <property type="entry name" value="RING/U-box"/>
    <property type="match status" value="1"/>
</dbReference>
<dbReference type="EMBL" id="CAJNOC010002599">
    <property type="protein sequence ID" value="CAF0942079.1"/>
    <property type="molecule type" value="Genomic_DNA"/>
</dbReference>
<dbReference type="GO" id="GO:0008270">
    <property type="term" value="F:zinc ion binding"/>
    <property type="evidence" value="ECO:0007669"/>
    <property type="project" value="UniProtKB-KW"/>
</dbReference>
<evidence type="ECO:0000256" key="3">
    <source>
        <dbReference type="ARBA" id="ARBA00022833"/>
    </source>
</evidence>
<dbReference type="PANTHER" id="PTHR13480">
    <property type="entry name" value="E3 UBIQUITIN-PROTEIN LIGASE HAKAI-RELATED"/>
    <property type="match status" value="1"/>
</dbReference>
<evidence type="ECO:0000256" key="1">
    <source>
        <dbReference type="ARBA" id="ARBA00022723"/>
    </source>
</evidence>
<evidence type="ECO:0000256" key="2">
    <source>
        <dbReference type="ARBA" id="ARBA00022771"/>
    </source>
</evidence>
<accession>A0A814CMM4</accession>
<dbReference type="PANTHER" id="PTHR13480:SF0">
    <property type="entry name" value="E3 UBIQUITIN-PROTEIN LIGASE HAKAI"/>
    <property type="match status" value="1"/>
</dbReference>
<evidence type="ECO:0000259" key="6">
    <source>
        <dbReference type="Pfam" id="PF18408"/>
    </source>
</evidence>
<dbReference type="InterPro" id="IPR041042">
    <property type="entry name" value="Znf_Hakai"/>
</dbReference>
<comment type="caution">
    <text evidence="7">The sequence shown here is derived from an EMBL/GenBank/DDBJ whole genome shotgun (WGS) entry which is preliminary data.</text>
</comment>
<protein>
    <recommendedName>
        <fullName evidence="5">E3 ubiquitin-protein ligase Hakai</fullName>
    </recommendedName>
</protein>
<keyword evidence="8" id="KW-1185">Reference proteome</keyword>
<keyword evidence="2" id="KW-0863">Zinc-finger</keyword>
<comment type="similarity">
    <text evidence="4">Belongs to the Hakai family.</text>
</comment>
<dbReference type="InterPro" id="IPR013083">
    <property type="entry name" value="Znf_RING/FYVE/PHD"/>
</dbReference>
<evidence type="ECO:0000313" key="7">
    <source>
        <dbReference type="EMBL" id="CAF0942079.1"/>
    </source>
</evidence>
<dbReference type="OrthoDB" id="547746at2759"/>
<dbReference type="Proteomes" id="UP000663879">
    <property type="component" value="Unassembled WGS sequence"/>
</dbReference>
<proteinExistence type="inferred from homology"/>
<dbReference type="Gene3D" id="3.30.40.10">
    <property type="entry name" value="Zinc/RING finger domain, C3HC4 (zinc finger)"/>
    <property type="match status" value="1"/>
</dbReference>
<dbReference type="GO" id="GO:0061630">
    <property type="term" value="F:ubiquitin protein ligase activity"/>
    <property type="evidence" value="ECO:0007669"/>
    <property type="project" value="InterPro"/>
</dbReference>
<dbReference type="Gene3D" id="6.10.140.2210">
    <property type="match status" value="1"/>
</dbReference>
<keyword evidence="3" id="KW-0862">Zinc</keyword>
<evidence type="ECO:0000256" key="5">
    <source>
        <dbReference type="ARBA" id="ARBA00041081"/>
    </source>
</evidence>
<feature type="domain" description="Hakai C2H2 zinc finger" evidence="6">
    <location>
        <begin position="168"/>
        <end position="215"/>
    </location>
</feature>
<dbReference type="Pfam" id="PF18408">
    <property type="entry name" value="zf_Hakai"/>
    <property type="match status" value="1"/>
</dbReference>
<evidence type="ECO:0000256" key="4">
    <source>
        <dbReference type="ARBA" id="ARBA00038499"/>
    </source>
</evidence>
<gene>
    <name evidence="7" type="ORF">OXX778_LOCUS13483</name>
</gene>
<dbReference type="GO" id="GO:0030155">
    <property type="term" value="P:regulation of cell adhesion"/>
    <property type="evidence" value="ECO:0007669"/>
    <property type="project" value="TreeGrafter"/>
</dbReference>
<organism evidence="7 8">
    <name type="scientific">Brachionus calyciflorus</name>
    <dbReference type="NCBI Taxonomy" id="104777"/>
    <lineage>
        <taxon>Eukaryota</taxon>
        <taxon>Metazoa</taxon>
        <taxon>Spiralia</taxon>
        <taxon>Gnathifera</taxon>
        <taxon>Rotifera</taxon>
        <taxon>Eurotatoria</taxon>
        <taxon>Monogononta</taxon>
        <taxon>Pseudotrocha</taxon>
        <taxon>Ploima</taxon>
        <taxon>Brachionidae</taxon>
        <taxon>Brachionus</taxon>
    </lineage>
</organism>
<dbReference type="GO" id="GO:0016567">
    <property type="term" value="P:protein ubiquitination"/>
    <property type="evidence" value="ECO:0007669"/>
    <property type="project" value="InterPro"/>
</dbReference>
<keyword evidence="1" id="KW-0479">Metal-binding</keyword>
<reference evidence="7" key="1">
    <citation type="submission" date="2021-02" db="EMBL/GenBank/DDBJ databases">
        <authorList>
            <person name="Nowell W R."/>
        </authorList>
    </citation>
    <scope>NUCLEOTIDE SEQUENCE</scope>
    <source>
        <strain evidence="7">Ploen Becks lab</strain>
    </source>
</reference>
<dbReference type="PROSITE" id="PS00518">
    <property type="entry name" value="ZF_RING_1"/>
    <property type="match status" value="1"/>
</dbReference>
<dbReference type="AlphaFoldDB" id="A0A814CMM4"/>
<dbReference type="InterPro" id="IPR017907">
    <property type="entry name" value="Znf_RING_CS"/>
</dbReference>
<dbReference type="InterPro" id="IPR040383">
    <property type="entry name" value="HAKAI/CBLL2"/>
</dbReference>
<name>A0A814CMM4_9BILA</name>